<accession>A0A0E9VVY9</accession>
<reference evidence="1" key="1">
    <citation type="submission" date="2014-11" db="EMBL/GenBank/DDBJ databases">
        <authorList>
            <person name="Amaro Gonzalez C."/>
        </authorList>
    </citation>
    <scope>NUCLEOTIDE SEQUENCE</scope>
</reference>
<protein>
    <submittedName>
        <fullName evidence="1">Uncharacterized protein</fullName>
    </submittedName>
</protein>
<dbReference type="AlphaFoldDB" id="A0A0E9VVY9"/>
<evidence type="ECO:0000313" key="1">
    <source>
        <dbReference type="EMBL" id="JAH81418.1"/>
    </source>
</evidence>
<dbReference type="EMBL" id="GBXM01027159">
    <property type="protein sequence ID" value="JAH81418.1"/>
    <property type="molecule type" value="Transcribed_RNA"/>
</dbReference>
<sequence length="46" mass="5235">MSVQCHSPILLGKCGSFRRQLVRFCPCFVIRFCSLFTVCPVPQRSS</sequence>
<proteinExistence type="predicted"/>
<reference evidence="1" key="2">
    <citation type="journal article" date="2015" name="Fish Shellfish Immunol.">
        <title>Early steps in the European eel (Anguilla anguilla)-Vibrio vulnificus interaction in the gills: Role of the RtxA13 toxin.</title>
        <authorList>
            <person name="Callol A."/>
            <person name="Pajuelo D."/>
            <person name="Ebbesson L."/>
            <person name="Teles M."/>
            <person name="MacKenzie S."/>
            <person name="Amaro C."/>
        </authorList>
    </citation>
    <scope>NUCLEOTIDE SEQUENCE</scope>
</reference>
<organism evidence="1">
    <name type="scientific">Anguilla anguilla</name>
    <name type="common">European freshwater eel</name>
    <name type="synonym">Muraena anguilla</name>
    <dbReference type="NCBI Taxonomy" id="7936"/>
    <lineage>
        <taxon>Eukaryota</taxon>
        <taxon>Metazoa</taxon>
        <taxon>Chordata</taxon>
        <taxon>Craniata</taxon>
        <taxon>Vertebrata</taxon>
        <taxon>Euteleostomi</taxon>
        <taxon>Actinopterygii</taxon>
        <taxon>Neopterygii</taxon>
        <taxon>Teleostei</taxon>
        <taxon>Anguilliformes</taxon>
        <taxon>Anguillidae</taxon>
        <taxon>Anguilla</taxon>
    </lineage>
</organism>
<name>A0A0E9VVY9_ANGAN</name>